<name>A0A6J1HTQ7_CUCMA</name>
<organism evidence="1 2">
    <name type="scientific">Cucurbita maxima</name>
    <name type="common">Pumpkin</name>
    <name type="synonym">Winter squash</name>
    <dbReference type="NCBI Taxonomy" id="3661"/>
    <lineage>
        <taxon>Eukaryota</taxon>
        <taxon>Viridiplantae</taxon>
        <taxon>Streptophyta</taxon>
        <taxon>Embryophyta</taxon>
        <taxon>Tracheophyta</taxon>
        <taxon>Spermatophyta</taxon>
        <taxon>Magnoliopsida</taxon>
        <taxon>eudicotyledons</taxon>
        <taxon>Gunneridae</taxon>
        <taxon>Pentapetalae</taxon>
        <taxon>rosids</taxon>
        <taxon>fabids</taxon>
        <taxon>Cucurbitales</taxon>
        <taxon>Cucurbitaceae</taxon>
        <taxon>Cucurbiteae</taxon>
        <taxon>Cucurbita</taxon>
    </lineage>
</organism>
<dbReference type="GeneID" id="111466804"/>
<dbReference type="AlphaFoldDB" id="A0A6J1HTQ7"/>
<protein>
    <submittedName>
        <fullName evidence="2">Uncharacterized protein LOC111466804 isoform X2</fullName>
    </submittedName>
</protein>
<sequence>MSFRSSARNMAFRFRRLREISKSLPQFYSGYYHQHHHRHAVSSLPFSVATSYVSEGVDRRILDSGCHLRRFSTTTELQCKSSPANDILSFIKSTLDESEGPNHYWLNICDGNKGISEKDRIYLILADQFLEMTSSDSVVLVENVKFLQHRFPQLHVIGLQCSNTLSVVEKSEMIQFIMREYVSFPILLSNKIFEMGRGLCYIISKDYSNPLLISERDTDLNVLRKAIEELLEPENEKSGLPNIGRTTYLKHAEIIKEPYSCSFMQNFILHFPGCISADEKGGRLFLSDSNHNRIIIFNGNGKILDMIGSYPGFEDGEFELVKLARPAASFYHATQDCLYFVDSESWDTMDHGFGFRKNYWHSKIMENYRQLFMDRVSVLKQIPDGMLQLQRDAKTVTGGLPYLDLLSSLTTFQNCLIICDSVGQVIMKYNRESGESSSIEFSNFGVLGLPYWFAPPPEKVISTADSFQGAGIDHIHFFRLLPGKVGIHINVDLPTDIELVESIQEDSIWRQTRGTATEISIVEKVSELSEKVGSAQQWYDELDSLAFSPQESEVVEDNVRAVNHIGDDKFQIECAVNTSPGTSEVIVYAAVYLRHRRDQDWEGNGDKQAAAAARIADLLYPGSRGKRIKESCIQFLLVNCKRDLREVVFVKPLHVRIKLDTMAHPKADNSKGIILTDSSVELNLSLAS</sequence>
<accession>A0A6J1HTQ7</accession>
<keyword evidence="1" id="KW-1185">Reference proteome</keyword>
<dbReference type="PANTHER" id="PTHR46388">
    <property type="entry name" value="NHL REPEAT-CONTAINING PROTEIN 2"/>
    <property type="match status" value="1"/>
</dbReference>
<dbReference type="SUPFAM" id="SSF63825">
    <property type="entry name" value="YWTD domain"/>
    <property type="match status" value="1"/>
</dbReference>
<proteinExistence type="predicted"/>
<evidence type="ECO:0000313" key="2">
    <source>
        <dbReference type="RefSeq" id="XP_022967190.1"/>
    </source>
</evidence>
<evidence type="ECO:0000313" key="1">
    <source>
        <dbReference type="Proteomes" id="UP000504608"/>
    </source>
</evidence>
<dbReference type="RefSeq" id="XP_022967190.1">
    <property type="nucleotide sequence ID" value="XM_023111422.1"/>
</dbReference>
<dbReference type="Proteomes" id="UP000504608">
    <property type="component" value="Unplaced"/>
</dbReference>
<dbReference type="PANTHER" id="PTHR46388:SF3">
    <property type="entry name" value="DUF1618 DOMAIN-CONTAINING PROTEIN"/>
    <property type="match status" value="1"/>
</dbReference>
<reference evidence="2" key="1">
    <citation type="submission" date="2025-08" db="UniProtKB">
        <authorList>
            <consortium name="RefSeq"/>
        </authorList>
    </citation>
    <scope>IDENTIFICATION</scope>
    <source>
        <tissue evidence="2">Young leaves</tissue>
    </source>
</reference>
<gene>
    <name evidence="2" type="primary">LOC111466804</name>
</gene>